<reference evidence="2 3" key="1">
    <citation type="submission" date="2014-02" db="EMBL/GenBank/DDBJ databases">
        <title>Complete genome sequences of four novel Lactococcus lactis phages distantly related to the rare 1706 phage species.</title>
        <authorList>
            <person name="Kot W."/>
            <person name="Neve H."/>
            <person name="Vogensen F.K."/>
            <person name="Heller K.J."/>
            <person name="Hansen L.H."/>
        </authorList>
    </citation>
    <scope>NUCLEOTIDE SEQUENCE [LARGE SCALE GENOMIC DNA]</scope>
</reference>
<dbReference type="Proteomes" id="UP000019792">
    <property type="component" value="Segment"/>
</dbReference>
<evidence type="ECO:0000256" key="1">
    <source>
        <dbReference type="SAM" id="Phobius"/>
    </source>
</evidence>
<sequence length="52" mass="5791">MKNIFDKTQWLDTNGSDLRGAMVTCFILGSACIAIAFKQAMNSGKEYINEED</sequence>
<proteinExistence type="predicted"/>
<keyword evidence="1" id="KW-0812">Transmembrane</keyword>
<keyword evidence="1" id="KW-1133">Transmembrane helix</keyword>
<evidence type="ECO:0000313" key="2">
    <source>
        <dbReference type="EMBL" id="AHV83229.1"/>
    </source>
</evidence>
<keyword evidence="3" id="KW-1185">Reference proteome</keyword>
<accession>X4YWS8</accession>
<dbReference type="KEGG" id="vg:19527317"/>
<dbReference type="GeneID" id="19527317"/>
<dbReference type="PROSITE" id="PS51257">
    <property type="entry name" value="PROKAR_LIPOPROTEIN"/>
    <property type="match status" value="1"/>
</dbReference>
<gene>
    <name evidence="2" type="ORF">P162_0032</name>
</gene>
<feature type="transmembrane region" description="Helical" evidence="1">
    <location>
        <begin position="20"/>
        <end position="37"/>
    </location>
</feature>
<name>X4YWS8_9CAUD</name>
<dbReference type="RefSeq" id="YP_009036775.1">
    <property type="nucleotide sequence ID" value="NC_024214.1"/>
</dbReference>
<dbReference type="EMBL" id="KJ489013">
    <property type="protein sequence ID" value="AHV83229.1"/>
    <property type="molecule type" value="Genomic_DNA"/>
</dbReference>
<organism evidence="2 3">
    <name type="scientific">Lactococcus phage P162</name>
    <dbReference type="NCBI Taxonomy" id="1476889"/>
    <lineage>
        <taxon>Viruses</taxon>
        <taxon>Duplodnaviria</taxon>
        <taxon>Heunggongvirae</taxon>
        <taxon>Uroviricota</taxon>
        <taxon>Caudoviricetes</taxon>
        <taxon>Nevevirus</taxon>
        <taxon>Nevevirus P162</taxon>
    </lineage>
</organism>
<evidence type="ECO:0000313" key="3">
    <source>
        <dbReference type="Proteomes" id="UP000019792"/>
    </source>
</evidence>
<protein>
    <submittedName>
        <fullName evidence="2">Uncharacterized protein</fullName>
    </submittedName>
</protein>
<keyword evidence="1" id="KW-0472">Membrane</keyword>